<feature type="region of interest" description="Disordered" evidence="1">
    <location>
        <begin position="79"/>
        <end position="98"/>
    </location>
</feature>
<reference evidence="2" key="2">
    <citation type="submission" date="2023-06" db="EMBL/GenBank/DDBJ databases">
        <authorList>
            <consortium name="Lawrence Berkeley National Laboratory"/>
            <person name="Haridas S."/>
            <person name="Hensen N."/>
            <person name="Bonometti L."/>
            <person name="Westerberg I."/>
            <person name="Brannstrom I.O."/>
            <person name="Guillou S."/>
            <person name="Cros-Aarteil S."/>
            <person name="Calhoun S."/>
            <person name="Kuo A."/>
            <person name="Mondo S."/>
            <person name="Pangilinan J."/>
            <person name="Riley R."/>
            <person name="Labutti K."/>
            <person name="Andreopoulos B."/>
            <person name="Lipzen A."/>
            <person name="Chen C."/>
            <person name="Yanf M."/>
            <person name="Daum C."/>
            <person name="Ng V."/>
            <person name="Clum A."/>
            <person name="Steindorff A."/>
            <person name="Ohm R."/>
            <person name="Martin F."/>
            <person name="Silar P."/>
            <person name="Natvig D."/>
            <person name="Lalanne C."/>
            <person name="Gautier V."/>
            <person name="Ament-Velasquez S.L."/>
            <person name="Kruys A."/>
            <person name="Hutchinson M.I."/>
            <person name="Powell A.J."/>
            <person name="Barry K."/>
            <person name="Miller A.N."/>
            <person name="Grigoriev I.V."/>
            <person name="Debuchy R."/>
            <person name="Gladieux P."/>
            <person name="Thoren M.H."/>
            <person name="Johannesson H."/>
        </authorList>
    </citation>
    <scope>NUCLEOTIDE SEQUENCE</scope>
    <source>
        <strain evidence="2">CBS 118394</strain>
    </source>
</reference>
<evidence type="ECO:0000313" key="3">
    <source>
        <dbReference type="Proteomes" id="UP001283341"/>
    </source>
</evidence>
<organism evidence="2 3">
    <name type="scientific">Apodospora peruviana</name>
    <dbReference type="NCBI Taxonomy" id="516989"/>
    <lineage>
        <taxon>Eukaryota</taxon>
        <taxon>Fungi</taxon>
        <taxon>Dikarya</taxon>
        <taxon>Ascomycota</taxon>
        <taxon>Pezizomycotina</taxon>
        <taxon>Sordariomycetes</taxon>
        <taxon>Sordariomycetidae</taxon>
        <taxon>Sordariales</taxon>
        <taxon>Lasiosphaeriaceae</taxon>
        <taxon>Apodospora</taxon>
    </lineage>
</organism>
<name>A0AAE0LYA0_9PEZI</name>
<proteinExistence type="predicted"/>
<feature type="compositionally biased region" description="Basic and acidic residues" evidence="1">
    <location>
        <begin position="79"/>
        <end position="93"/>
    </location>
</feature>
<comment type="caution">
    <text evidence="2">The sequence shown here is derived from an EMBL/GenBank/DDBJ whole genome shotgun (WGS) entry which is preliminary data.</text>
</comment>
<keyword evidence="3" id="KW-1185">Reference proteome</keyword>
<sequence>MLENSRTKHWYCPVDTKAMDNVRKKRREAIVNLPRFQDAADEQIMSGYPASQPQGGHQTTTSLTSEEIYNLRMDKIAAEAERKDRERDEEERTGQLVTTENSPPIIRRANARIVIARVRQQGIDEAGSHSDTRRIVLGTLAARQQGMDGAVSQGGTKQEFLAQRDDGHEEMVADLAEEAQEGVEEEVGGDNRQERHASSCSSGNLLGDVLEELPVFMGRNYLKGRKMTDHLVYASVARPVCSLIDGMTKQKQKEGWSTRQKEYLNEHNCNMARRPNNTLNHPQQHQNCSSVSQGLTIQNQSLYVTSQPKLRTYQLIHTYHQVSAFGPRSVTE</sequence>
<dbReference type="AlphaFoldDB" id="A0AAE0LYA0"/>
<evidence type="ECO:0000256" key="1">
    <source>
        <dbReference type="SAM" id="MobiDB-lite"/>
    </source>
</evidence>
<dbReference type="EMBL" id="JAUEDM010000009">
    <property type="protein sequence ID" value="KAK3312331.1"/>
    <property type="molecule type" value="Genomic_DNA"/>
</dbReference>
<evidence type="ECO:0000313" key="2">
    <source>
        <dbReference type="EMBL" id="KAK3312331.1"/>
    </source>
</evidence>
<dbReference type="Proteomes" id="UP001283341">
    <property type="component" value="Unassembled WGS sequence"/>
</dbReference>
<accession>A0AAE0LYA0</accession>
<gene>
    <name evidence="2" type="ORF">B0H66DRAFT_632985</name>
</gene>
<reference evidence="2" key="1">
    <citation type="journal article" date="2023" name="Mol. Phylogenet. Evol.">
        <title>Genome-scale phylogeny and comparative genomics of the fungal order Sordariales.</title>
        <authorList>
            <person name="Hensen N."/>
            <person name="Bonometti L."/>
            <person name="Westerberg I."/>
            <person name="Brannstrom I.O."/>
            <person name="Guillou S."/>
            <person name="Cros-Aarteil S."/>
            <person name="Calhoun S."/>
            <person name="Haridas S."/>
            <person name="Kuo A."/>
            <person name="Mondo S."/>
            <person name="Pangilinan J."/>
            <person name="Riley R."/>
            <person name="LaButti K."/>
            <person name="Andreopoulos B."/>
            <person name="Lipzen A."/>
            <person name="Chen C."/>
            <person name="Yan M."/>
            <person name="Daum C."/>
            <person name="Ng V."/>
            <person name="Clum A."/>
            <person name="Steindorff A."/>
            <person name="Ohm R.A."/>
            <person name="Martin F."/>
            <person name="Silar P."/>
            <person name="Natvig D.O."/>
            <person name="Lalanne C."/>
            <person name="Gautier V."/>
            <person name="Ament-Velasquez S.L."/>
            <person name="Kruys A."/>
            <person name="Hutchinson M.I."/>
            <person name="Powell A.J."/>
            <person name="Barry K."/>
            <person name="Miller A.N."/>
            <person name="Grigoriev I.V."/>
            <person name="Debuchy R."/>
            <person name="Gladieux P."/>
            <person name="Hiltunen Thoren M."/>
            <person name="Johannesson H."/>
        </authorList>
    </citation>
    <scope>NUCLEOTIDE SEQUENCE</scope>
    <source>
        <strain evidence="2">CBS 118394</strain>
    </source>
</reference>
<protein>
    <submittedName>
        <fullName evidence="2">Uncharacterized protein</fullName>
    </submittedName>
</protein>